<dbReference type="CDD" id="cd06818">
    <property type="entry name" value="PLPDE_III_cryptic_DSD"/>
    <property type="match status" value="1"/>
</dbReference>
<dbReference type="SUPFAM" id="SSF51419">
    <property type="entry name" value="PLP-binding barrel"/>
    <property type="match status" value="1"/>
</dbReference>
<name>A0ABX0FS86_9BURK</name>
<comment type="caution">
    <text evidence="4">The sequence shown here is derived from an EMBL/GenBank/DDBJ whole genome shotgun (WGS) entry which is preliminary data.</text>
</comment>
<dbReference type="Gene3D" id="2.40.37.20">
    <property type="entry name" value="D-serine dehydratase-like domain"/>
    <property type="match status" value="1"/>
</dbReference>
<dbReference type="InterPro" id="IPR042208">
    <property type="entry name" value="D-ser_dehydrat-like_sf"/>
</dbReference>
<reference evidence="5" key="2">
    <citation type="submission" date="2023-07" db="EMBL/GenBank/DDBJ databases">
        <title>Duganella aceri sp. nov., isolated from tree sap.</title>
        <authorList>
            <person name="Kim I.S."/>
        </authorList>
    </citation>
    <scope>NUCLEOTIDE SEQUENCE [LARGE SCALE GENOMIC DNA]</scope>
    <source>
        <strain evidence="5">SAP-35</strain>
    </source>
</reference>
<dbReference type="Proteomes" id="UP000666369">
    <property type="component" value="Unassembled WGS sequence"/>
</dbReference>
<reference evidence="4 5" key="1">
    <citation type="submission" date="2020-01" db="EMBL/GenBank/DDBJ databases">
        <authorList>
            <person name="Lee S.D."/>
        </authorList>
    </citation>
    <scope>NUCLEOTIDE SEQUENCE [LARGE SCALE GENOMIC DNA]</scope>
    <source>
        <strain evidence="4 5">SAP-35</strain>
    </source>
</reference>
<accession>A0ABX0FS86</accession>
<dbReference type="InterPro" id="IPR026956">
    <property type="entry name" value="D-ser_dehydrat-like_dom"/>
</dbReference>
<dbReference type="PANTHER" id="PTHR28004">
    <property type="entry name" value="ZGC:162816-RELATED"/>
    <property type="match status" value="1"/>
</dbReference>
<proteinExistence type="inferred from homology"/>
<dbReference type="EMBL" id="JAADJT010000011">
    <property type="protein sequence ID" value="NGZ87214.1"/>
    <property type="molecule type" value="Genomic_DNA"/>
</dbReference>
<evidence type="ECO:0000256" key="1">
    <source>
        <dbReference type="ARBA" id="ARBA00005323"/>
    </source>
</evidence>
<dbReference type="Gene3D" id="3.20.20.10">
    <property type="entry name" value="Alanine racemase"/>
    <property type="match status" value="1"/>
</dbReference>
<dbReference type="InterPro" id="IPR001608">
    <property type="entry name" value="Ala_racemase_N"/>
</dbReference>
<dbReference type="InterPro" id="IPR029066">
    <property type="entry name" value="PLP-binding_barrel"/>
</dbReference>
<sequence>MRGAPSPGAYLKRTALSGAARATSAPLLSLEKQLLHPGVKGLPITAPLPQGAIGAQQWNVLRADTSFPVAVLKISAIQHNLEWMRRFCERHGAQLAPHGKTTMSPQLFSAQLANGAWGITLASVTQAQTAFRYGVRRVLLANQLVAPADIKAAVALMRQDSGFEFFALVDSSAGVARLSQAVTRLGLERPLPLLVELGLAGKRAGCRTMEEALAVAREVAAAPGLELAGIEGYEGLLTSKDQERDHQEVRDFVARLADLLRQADGEGLFTRERILLSAGGSAYFDFVANGFAQVKGLSRPVLPVLRSGCYLTNDHGHYQDMIAKLNAREGVTPEQGLRPALEIWSMVLSRPEPTLAILSMGKRDASYDIDLPRALVWHRPGAAEPGAMPEGCRIEKMNDQHAYLRMPADAAIGAELAVGDLVGCGISHPCTTFDKWPLLLAVDDDYGVRHAINTFF</sequence>
<dbReference type="InterPro" id="IPR051466">
    <property type="entry name" value="D-amino_acid_metab_enzyme"/>
</dbReference>
<dbReference type="Pfam" id="PF14031">
    <property type="entry name" value="D-ser_dehydrat"/>
    <property type="match status" value="1"/>
</dbReference>
<keyword evidence="5" id="KW-1185">Reference proteome</keyword>
<evidence type="ECO:0000256" key="2">
    <source>
        <dbReference type="ARBA" id="ARBA00023239"/>
    </source>
</evidence>
<feature type="domain" description="D-serine dehydratase-like" evidence="3">
    <location>
        <begin position="340"/>
        <end position="443"/>
    </location>
</feature>
<evidence type="ECO:0000259" key="3">
    <source>
        <dbReference type="SMART" id="SM01119"/>
    </source>
</evidence>
<gene>
    <name evidence="4" type="ORF">GW587_23505</name>
</gene>
<protein>
    <submittedName>
        <fullName evidence="4">Amino acid deaminase</fullName>
    </submittedName>
</protein>
<dbReference type="Pfam" id="PF01168">
    <property type="entry name" value="Ala_racemase_N"/>
    <property type="match status" value="1"/>
</dbReference>
<dbReference type="PANTHER" id="PTHR28004:SF8">
    <property type="entry name" value="D-SERINE DEAMINASE"/>
    <property type="match status" value="1"/>
</dbReference>
<keyword evidence="2" id="KW-0456">Lyase</keyword>
<evidence type="ECO:0000313" key="5">
    <source>
        <dbReference type="Proteomes" id="UP000666369"/>
    </source>
</evidence>
<organism evidence="4 5">
    <name type="scientific">Duganella aceris</name>
    <dbReference type="NCBI Taxonomy" id="2703883"/>
    <lineage>
        <taxon>Bacteria</taxon>
        <taxon>Pseudomonadati</taxon>
        <taxon>Pseudomonadota</taxon>
        <taxon>Betaproteobacteria</taxon>
        <taxon>Burkholderiales</taxon>
        <taxon>Oxalobacteraceae</taxon>
        <taxon>Telluria group</taxon>
        <taxon>Duganella</taxon>
    </lineage>
</organism>
<comment type="similarity">
    <text evidence="1">Belongs to the DSD1 family.</text>
</comment>
<evidence type="ECO:0000313" key="4">
    <source>
        <dbReference type="EMBL" id="NGZ87214.1"/>
    </source>
</evidence>
<dbReference type="SMART" id="SM01119">
    <property type="entry name" value="D-ser_dehydrat"/>
    <property type="match status" value="1"/>
</dbReference>